<dbReference type="OrthoDB" id="6132759at2759"/>
<dbReference type="Proteomes" id="UP000245946">
    <property type="component" value="Unassembled WGS sequence"/>
</dbReference>
<evidence type="ECO:0000313" key="9">
    <source>
        <dbReference type="Proteomes" id="UP000245946"/>
    </source>
</evidence>
<keyword evidence="3 7" id="KW-0812">Transmembrane</keyword>
<feature type="transmembrane region" description="Helical" evidence="7">
    <location>
        <begin position="92"/>
        <end position="112"/>
    </location>
</feature>
<dbReference type="InterPro" id="IPR038377">
    <property type="entry name" value="Na/Glc_symporter_sf"/>
</dbReference>
<dbReference type="GO" id="GO:0015204">
    <property type="term" value="F:urea transmembrane transporter activity"/>
    <property type="evidence" value="ECO:0007669"/>
    <property type="project" value="InterPro"/>
</dbReference>
<dbReference type="PANTHER" id="PTHR46154:SF2">
    <property type="entry name" value="SOLUTE SYMPORTER FAMILY TRANSPORTER (AFU_ORTHOLOGUE AFUA_6G03200)"/>
    <property type="match status" value="1"/>
</dbReference>
<feature type="transmembrane region" description="Helical" evidence="7">
    <location>
        <begin position="457"/>
        <end position="476"/>
    </location>
</feature>
<feature type="transmembrane region" description="Helical" evidence="7">
    <location>
        <begin position="294"/>
        <end position="316"/>
    </location>
</feature>
<feature type="transmembrane region" description="Helical" evidence="7">
    <location>
        <begin position="193"/>
        <end position="215"/>
    </location>
</feature>
<dbReference type="InterPro" id="IPR001734">
    <property type="entry name" value="Na/solute_symporter"/>
</dbReference>
<evidence type="ECO:0000313" key="8">
    <source>
        <dbReference type="EMBL" id="PWN94538.1"/>
    </source>
</evidence>
<dbReference type="RefSeq" id="XP_025594817.1">
    <property type="nucleotide sequence ID" value="XM_025744504.1"/>
</dbReference>
<sequence length="665" mass="69839">MSSAAEPILSQGAGWAVVIGLGLGFSGIMLLITAAQERYTGLSVSNQDEFSSASRSVKAGLISAGIVSAWTWSATLQVSTAVSYRFGLSGSLWYAAGATCQVLVFAMLAAKMKLNAPNCSTYLQIIKARWGKLAHLMMLPMALGVNTLVGLMLVLGGSATVTSLTGMPVIASCFLTPLVVSVYTVLGGMRATLLADYSHSAVLLCIILVCAFSVWTPSLSDAIGSPGRMVEMLQRAAELAPVHGNAQGTYLTFRSQDALIFGIVNICGNFATVFADQCYSQRAIASNPETATRAFILGGLAWTAIPLTMATSMGLAGRALVNQNPAMQVLTPEQVSAGLPLAAAAVAILGKAGGAAILVMLYLAVTSAVSAQLIAVSSVITFDVLPYVQSSPSKRTVSVVSHATIVLWAIFLGAISSGFNYAGVGMGSIYLWVGLLVAPAVGFVYACLVWKRANRTGALIGLATGFVLGITAWLVTCKTLYGELTVATLSMDYPVLAGNLVSILLPIIIILLSTWYAPDNYDWAETRAINAPVDSLEDSAPATPEKAESIAGKEQDGMANEKGTVSVHKYHHVLRSGLDFRTAAWVSIPVSLILLILVPAFGCIPAVWSTQGLSAWVGICIGWLFVSMFIVVILPVWESRQALAQIFAGMFKDLTGGNGRVARTN</sequence>
<comment type="subcellular location">
    <subcellularLocation>
        <location evidence="1">Membrane</location>
        <topology evidence="1">Multi-pass membrane protein</topology>
    </subcellularLocation>
</comment>
<dbReference type="Pfam" id="PF00474">
    <property type="entry name" value="SSF"/>
    <property type="match status" value="1"/>
</dbReference>
<name>A0A316Z0R6_9BASI</name>
<dbReference type="InterPro" id="IPR031155">
    <property type="entry name" value="DUR"/>
</dbReference>
<evidence type="ECO:0000256" key="3">
    <source>
        <dbReference type="ARBA" id="ARBA00022692"/>
    </source>
</evidence>
<organism evidence="8 9">
    <name type="scientific">Tilletiopsis washingtonensis</name>
    <dbReference type="NCBI Taxonomy" id="58919"/>
    <lineage>
        <taxon>Eukaryota</taxon>
        <taxon>Fungi</taxon>
        <taxon>Dikarya</taxon>
        <taxon>Basidiomycota</taxon>
        <taxon>Ustilaginomycotina</taxon>
        <taxon>Exobasidiomycetes</taxon>
        <taxon>Entylomatales</taxon>
        <taxon>Entylomatales incertae sedis</taxon>
        <taxon>Tilletiopsis</taxon>
    </lineage>
</organism>
<evidence type="ECO:0000256" key="4">
    <source>
        <dbReference type="ARBA" id="ARBA00022989"/>
    </source>
</evidence>
<dbReference type="GeneID" id="37272048"/>
<feature type="transmembrane region" description="Helical" evidence="7">
    <location>
        <begin position="167"/>
        <end position="186"/>
    </location>
</feature>
<dbReference type="AlphaFoldDB" id="A0A316Z0R6"/>
<dbReference type="GO" id="GO:0005886">
    <property type="term" value="C:plasma membrane"/>
    <property type="evidence" value="ECO:0007669"/>
    <property type="project" value="TreeGrafter"/>
</dbReference>
<dbReference type="EMBL" id="KZ819311">
    <property type="protein sequence ID" value="PWN94538.1"/>
    <property type="molecule type" value="Genomic_DNA"/>
</dbReference>
<comment type="similarity">
    <text evidence="2 6">Belongs to the sodium:solute symporter (SSF) (TC 2.A.21) family.</text>
</comment>
<keyword evidence="5 7" id="KW-0472">Membrane</keyword>
<reference evidence="8 9" key="1">
    <citation type="journal article" date="2018" name="Mol. Biol. Evol.">
        <title>Broad Genomic Sampling Reveals a Smut Pathogenic Ancestry of the Fungal Clade Ustilaginomycotina.</title>
        <authorList>
            <person name="Kijpornyongpan T."/>
            <person name="Mondo S.J."/>
            <person name="Barry K."/>
            <person name="Sandor L."/>
            <person name="Lee J."/>
            <person name="Lipzen A."/>
            <person name="Pangilinan J."/>
            <person name="LaButti K."/>
            <person name="Hainaut M."/>
            <person name="Henrissat B."/>
            <person name="Grigoriev I.V."/>
            <person name="Spatafora J.W."/>
            <person name="Aime M.C."/>
        </authorList>
    </citation>
    <scope>NUCLEOTIDE SEQUENCE [LARGE SCALE GENOMIC DNA]</scope>
    <source>
        <strain evidence="8 9">MCA 4186</strain>
    </source>
</reference>
<dbReference type="Gene3D" id="1.20.1730.10">
    <property type="entry name" value="Sodium/glucose cotransporter"/>
    <property type="match status" value="1"/>
</dbReference>
<evidence type="ECO:0000256" key="2">
    <source>
        <dbReference type="ARBA" id="ARBA00006434"/>
    </source>
</evidence>
<dbReference type="PANTHER" id="PTHR46154">
    <property type="match status" value="1"/>
</dbReference>
<feature type="transmembrane region" description="Helical" evidence="7">
    <location>
        <begin position="584"/>
        <end position="608"/>
    </location>
</feature>
<dbReference type="PROSITE" id="PS50283">
    <property type="entry name" value="NA_SOLUT_SYMP_3"/>
    <property type="match status" value="1"/>
</dbReference>
<accession>A0A316Z0R6</accession>
<gene>
    <name evidence="8" type="ORF">FA09DRAFT_341899</name>
</gene>
<feature type="transmembrane region" description="Helical" evidence="7">
    <location>
        <begin position="614"/>
        <end position="637"/>
    </location>
</feature>
<evidence type="ECO:0000256" key="1">
    <source>
        <dbReference type="ARBA" id="ARBA00004141"/>
    </source>
</evidence>
<feature type="transmembrane region" description="Helical" evidence="7">
    <location>
        <begin position="337"/>
        <end position="363"/>
    </location>
</feature>
<keyword evidence="9" id="KW-1185">Reference proteome</keyword>
<feature type="transmembrane region" description="Helical" evidence="7">
    <location>
        <begin position="133"/>
        <end position="155"/>
    </location>
</feature>
<feature type="transmembrane region" description="Helical" evidence="7">
    <location>
        <begin position="12"/>
        <end position="35"/>
    </location>
</feature>
<protein>
    <submittedName>
        <fullName evidence="8">Putative DUR3-urea permease</fullName>
    </submittedName>
</protein>
<evidence type="ECO:0000256" key="7">
    <source>
        <dbReference type="SAM" id="Phobius"/>
    </source>
</evidence>
<feature type="transmembrane region" description="Helical" evidence="7">
    <location>
        <begin position="400"/>
        <end position="423"/>
    </location>
</feature>
<evidence type="ECO:0000256" key="5">
    <source>
        <dbReference type="ARBA" id="ARBA00023136"/>
    </source>
</evidence>
<dbReference type="CDD" id="cd11476">
    <property type="entry name" value="SLC5sbd_DUR3"/>
    <property type="match status" value="1"/>
</dbReference>
<feature type="transmembrane region" description="Helical" evidence="7">
    <location>
        <begin position="429"/>
        <end position="450"/>
    </location>
</feature>
<proteinExistence type="inferred from homology"/>
<evidence type="ECO:0000256" key="6">
    <source>
        <dbReference type="RuleBase" id="RU362091"/>
    </source>
</evidence>
<keyword evidence="4 7" id="KW-1133">Transmembrane helix</keyword>
<dbReference type="STRING" id="58919.A0A316Z0R6"/>
<feature type="transmembrane region" description="Helical" evidence="7">
    <location>
        <begin position="496"/>
        <end position="517"/>
    </location>
</feature>